<comment type="similarity">
    <text evidence="1">Belongs to the LOB domain-containing protein family.</text>
</comment>
<dbReference type="RefSeq" id="XP_020092109.1">
    <property type="nucleotide sequence ID" value="XM_020236520.1"/>
</dbReference>
<accession>A0A199VDB4</accession>
<feature type="domain" description="LOB" evidence="3">
    <location>
        <begin position="18"/>
        <end position="119"/>
    </location>
</feature>
<feature type="compositionally biased region" description="Basic residues" evidence="2">
    <location>
        <begin position="126"/>
        <end position="135"/>
    </location>
</feature>
<gene>
    <name evidence="7" type="primary">LOC109712767</name>
    <name evidence="4" type="ORF">ACMD2_08674</name>
</gene>
<keyword evidence="6" id="KW-1185">Reference proteome</keyword>
<feature type="region of interest" description="Disordered" evidence="2">
    <location>
        <begin position="124"/>
        <end position="167"/>
    </location>
</feature>
<dbReference type="PROSITE" id="PS50891">
    <property type="entry name" value="LOB"/>
    <property type="match status" value="1"/>
</dbReference>
<dbReference type="OrthoDB" id="684652at2759"/>
<evidence type="ECO:0000313" key="4">
    <source>
        <dbReference type="EMBL" id="OAY75122.1"/>
    </source>
</evidence>
<evidence type="ECO:0000259" key="3">
    <source>
        <dbReference type="PROSITE" id="PS50891"/>
    </source>
</evidence>
<dbReference type="STRING" id="4615.A0A199VDB4"/>
<evidence type="ECO:0000313" key="6">
    <source>
        <dbReference type="Proteomes" id="UP000515123"/>
    </source>
</evidence>
<dbReference type="GeneID" id="109712767"/>
<reference evidence="7" key="2">
    <citation type="submission" date="2025-04" db="UniProtKB">
        <authorList>
            <consortium name="RefSeq"/>
        </authorList>
    </citation>
    <scope>IDENTIFICATION</scope>
    <source>
        <tissue evidence="7">Leaf</tissue>
    </source>
</reference>
<proteinExistence type="inferred from homology"/>
<feature type="non-terminal residue" evidence="4">
    <location>
        <position position="185"/>
    </location>
</feature>
<dbReference type="Gramene" id="Aco019811.1.mrna1">
    <property type="protein sequence ID" value="Aco019811.1.mrna1"/>
    <property type="gene ID" value="Aco019811.1.path1"/>
</dbReference>
<dbReference type="Proteomes" id="UP000515123">
    <property type="component" value="Linkage group 7"/>
</dbReference>
<dbReference type="PANTHER" id="PTHR31301:SF153">
    <property type="entry name" value="LOB DOMAIN-CONTAINING PROTEIN 26"/>
    <property type="match status" value="1"/>
</dbReference>
<dbReference type="Proteomes" id="UP000092600">
    <property type="component" value="Unassembled WGS sequence"/>
</dbReference>
<evidence type="ECO:0000256" key="1">
    <source>
        <dbReference type="ARBA" id="ARBA00005474"/>
    </source>
</evidence>
<evidence type="ECO:0000313" key="5">
    <source>
        <dbReference type="Proteomes" id="UP000092600"/>
    </source>
</evidence>
<dbReference type="EMBL" id="LSRQ01002209">
    <property type="protein sequence ID" value="OAY75122.1"/>
    <property type="molecule type" value="Genomic_DNA"/>
</dbReference>
<evidence type="ECO:0000256" key="2">
    <source>
        <dbReference type="SAM" id="MobiDB-lite"/>
    </source>
</evidence>
<sequence>MSISNSNNNLALNEFNPRRCAACKYLRRRCSEDCVLAPYFPPSLPERFTCVHRIFGASNVARMLQQLPAHQRAQAADTLSLEAYWRVRDPVYGSVGIINLLQQEIYGNQHELARTQAQIAMYRAQHDHHHHHHHQQQQQQQQEQRETADGAHEPVEPTPFLGPPQQDNCALERTFLESNHFPDFF</sequence>
<dbReference type="AlphaFoldDB" id="A0A199VDB4"/>
<dbReference type="PANTHER" id="PTHR31301">
    <property type="entry name" value="LOB DOMAIN-CONTAINING PROTEIN 4-RELATED"/>
    <property type="match status" value="1"/>
</dbReference>
<reference evidence="4 5" key="1">
    <citation type="journal article" date="2016" name="DNA Res.">
        <title>The draft genome of MD-2 pineapple using hybrid error correction of long reads.</title>
        <authorList>
            <person name="Redwan R.M."/>
            <person name="Saidin A."/>
            <person name="Kumar S.V."/>
        </authorList>
    </citation>
    <scope>NUCLEOTIDE SEQUENCE [LARGE SCALE GENOMIC DNA]</scope>
    <source>
        <strain evidence="5">cv. MD2</strain>
        <tissue evidence="4">Leaf</tissue>
    </source>
</reference>
<organism evidence="4 5">
    <name type="scientific">Ananas comosus</name>
    <name type="common">Pineapple</name>
    <name type="synonym">Ananas ananas</name>
    <dbReference type="NCBI Taxonomy" id="4615"/>
    <lineage>
        <taxon>Eukaryota</taxon>
        <taxon>Viridiplantae</taxon>
        <taxon>Streptophyta</taxon>
        <taxon>Embryophyta</taxon>
        <taxon>Tracheophyta</taxon>
        <taxon>Spermatophyta</taxon>
        <taxon>Magnoliopsida</taxon>
        <taxon>Liliopsida</taxon>
        <taxon>Poales</taxon>
        <taxon>Bromeliaceae</taxon>
        <taxon>Bromelioideae</taxon>
        <taxon>Ananas</taxon>
    </lineage>
</organism>
<feature type="compositionally biased region" description="Basic and acidic residues" evidence="2">
    <location>
        <begin position="143"/>
        <end position="155"/>
    </location>
</feature>
<evidence type="ECO:0000313" key="7">
    <source>
        <dbReference type="RefSeq" id="XP_020092109.1"/>
    </source>
</evidence>
<dbReference type="InterPro" id="IPR004883">
    <property type="entry name" value="LOB"/>
</dbReference>
<dbReference type="Pfam" id="PF03195">
    <property type="entry name" value="LOB"/>
    <property type="match status" value="1"/>
</dbReference>
<name>A0A199VDB4_ANACO</name>
<protein>
    <submittedName>
        <fullName evidence="4 7">LOB domain-containing protein 23</fullName>
    </submittedName>
</protein>